<keyword evidence="1" id="KW-0326">Glycosidase</keyword>
<dbReference type="InterPro" id="IPR036434">
    <property type="entry name" value="Beta_cellobiohydrolase_sf"/>
</dbReference>
<gene>
    <name evidence="3" type="ORF">D3C57_113190</name>
</gene>
<dbReference type="PRINTS" id="PR00733">
    <property type="entry name" value="GLHYDRLASE6"/>
</dbReference>
<accession>A0A3L8RI41</accession>
<dbReference type="GO" id="GO:0004553">
    <property type="term" value="F:hydrolase activity, hydrolyzing O-glycosyl compounds"/>
    <property type="evidence" value="ECO:0007669"/>
    <property type="project" value="InterPro"/>
</dbReference>
<keyword evidence="1" id="KW-0378">Hydrolase</keyword>
<organism evidence="3 4">
    <name type="scientific">Streptomyces rapamycinicus (strain ATCC 29253 / DSM 41530 / NRRL 5491 / AYB-994)</name>
    <name type="common">Streptomyces hygroscopicus (strain ATCC 29253)</name>
    <dbReference type="NCBI Taxonomy" id="1343740"/>
    <lineage>
        <taxon>Bacteria</taxon>
        <taxon>Bacillati</taxon>
        <taxon>Actinomycetota</taxon>
        <taxon>Actinomycetes</taxon>
        <taxon>Kitasatosporales</taxon>
        <taxon>Streptomycetaceae</taxon>
        <taxon>Streptomyces</taxon>
        <taxon>Streptomyces violaceusniger group</taxon>
    </lineage>
</organism>
<dbReference type="Gene3D" id="3.20.20.40">
    <property type="entry name" value="1, 4-beta cellobiohydrolase"/>
    <property type="match status" value="1"/>
</dbReference>
<dbReference type="EMBL" id="QYCY01000001">
    <property type="protein sequence ID" value="RLV79341.1"/>
    <property type="molecule type" value="Genomic_DNA"/>
</dbReference>
<reference evidence="3 4" key="1">
    <citation type="journal article" date="2018" name="J. Biol. Chem.">
        <title>Discovery of the actinoplanic acid pathway in Streptomyces rapamycinicus reveals a genetically conserved synergism with rapamycin.</title>
        <authorList>
            <person name="Mrak P."/>
            <person name="Krastel P."/>
            <person name="Pivk Lukancic P."/>
            <person name="Tao J."/>
            <person name="Pistorius D."/>
            <person name="Moore C.M."/>
        </authorList>
    </citation>
    <scope>NUCLEOTIDE SEQUENCE [LARGE SCALE GENOMIC DNA]</scope>
    <source>
        <strain evidence="3 4">NRRL 5491</strain>
    </source>
</reference>
<dbReference type="SUPFAM" id="SSF51989">
    <property type="entry name" value="Glycosyl hydrolases family 6, cellulases"/>
    <property type="match status" value="1"/>
</dbReference>
<dbReference type="Pfam" id="PF01341">
    <property type="entry name" value="Glyco_hydro_6"/>
    <property type="match status" value="1"/>
</dbReference>
<evidence type="ECO:0000256" key="1">
    <source>
        <dbReference type="RuleBase" id="RU361186"/>
    </source>
</evidence>
<name>A0A3L8RI41_STRRN</name>
<dbReference type="PANTHER" id="PTHR34876:SF4">
    <property type="entry name" value="1,4-BETA-D-GLUCAN CELLOBIOHYDROLASE C-RELATED"/>
    <property type="match status" value="1"/>
</dbReference>
<keyword evidence="1" id="KW-0624">Polysaccharide degradation</keyword>
<dbReference type="PANTHER" id="PTHR34876">
    <property type="match status" value="1"/>
</dbReference>
<evidence type="ECO:0000256" key="2">
    <source>
        <dbReference type="SAM" id="MobiDB-lite"/>
    </source>
</evidence>
<dbReference type="Proteomes" id="UP000281594">
    <property type="component" value="Unassembled WGS sequence"/>
</dbReference>
<evidence type="ECO:0000313" key="4">
    <source>
        <dbReference type="Proteomes" id="UP000281594"/>
    </source>
</evidence>
<keyword evidence="1" id="KW-0119">Carbohydrate metabolism</keyword>
<comment type="similarity">
    <text evidence="1">Belongs to the glycosyl hydrolase family 6.</text>
</comment>
<evidence type="ECO:0000313" key="3">
    <source>
        <dbReference type="EMBL" id="RLV79341.1"/>
    </source>
</evidence>
<proteinExistence type="inferred from homology"/>
<dbReference type="InterPro" id="IPR016288">
    <property type="entry name" value="Beta_cellobiohydrolase"/>
</dbReference>
<comment type="caution">
    <text evidence="3">The sequence shown here is derived from an EMBL/GenBank/DDBJ whole genome shotgun (WGS) entry which is preliminary data.</text>
</comment>
<sequence length="404" mass="43960">MPRTSRWCDGWAPAAGKAPTPPLPETGALPQTPGPRDEAPATRRSRISKWCGKGGRTHTGIRGRTRVVSVAAGALLSCVVVSGCFGASEGDSDHASLAGQQPKQRPKATIPYWVNPDGSAARQVVAYRKRGEDGEARLVEKIAEQPVAEWLGVDDPEGQARGFTAAADQVNRDALLVFYNIPHRDCGQYSKGGAADGDAYRTWLDRVVRGIGERRATVILEPDALPHVVDGCTPRKFHEERYDLLTGAVDKLKGLPRTKVYLDAGNPHWIKDPRRMVEPLKRAGIRKADGFALNTSNYQTTQENRAYGKRLSALMGGKPFVIDTSRNGNGPAPGKNDPQAWCNPKGRALGERPTVDTGDRWIDAYLWIKRPGESDGTCKGGPTAGRWWPRYALDLARNADRGNG</sequence>
<feature type="region of interest" description="Disordered" evidence="2">
    <location>
        <begin position="1"/>
        <end position="58"/>
    </location>
</feature>
<protein>
    <recommendedName>
        <fullName evidence="1">Glucanase</fullName>
        <ecNumber evidence="1">3.2.1.-</ecNumber>
    </recommendedName>
</protein>
<dbReference type="STRING" id="1343740.M271_30455"/>
<dbReference type="EC" id="3.2.1.-" evidence="1"/>
<dbReference type="GO" id="GO:0030245">
    <property type="term" value="P:cellulose catabolic process"/>
    <property type="evidence" value="ECO:0007669"/>
    <property type="project" value="UniProtKB-KW"/>
</dbReference>
<dbReference type="AlphaFoldDB" id="A0A3L8RI41"/>
<keyword evidence="1" id="KW-0136">Cellulose degradation</keyword>